<evidence type="ECO:0000256" key="4">
    <source>
        <dbReference type="ARBA" id="ARBA00023186"/>
    </source>
</evidence>
<keyword evidence="8" id="KW-0969">Cilium</keyword>
<gene>
    <name evidence="8" type="ORF">MUN88_20005</name>
</gene>
<evidence type="ECO:0000256" key="3">
    <source>
        <dbReference type="ARBA" id="ARBA00022795"/>
    </source>
</evidence>
<organism evidence="8 9">
    <name type="scientific">Gracilibacillus caseinilyticus</name>
    <dbReference type="NCBI Taxonomy" id="2932256"/>
    <lineage>
        <taxon>Bacteria</taxon>
        <taxon>Bacillati</taxon>
        <taxon>Bacillota</taxon>
        <taxon>Bacilli</taxon>
        <taxon>Bacillales</taxon>
        <taxon>Bacillaceae</taxon>
        <taxon>Gracilibacillus</taxon>
    </lineage>
</organism>
<dbReference type="Proteomes" id="UP000831782">
    <property type="component" value="Chromosome"/>
</dbReference>
<comment type="subcellular location">
    <subcellularLocation>
        <location evidence="1">Cytoplasm</location>
        <location evidence="1">Cytosol</location>
    </subcellularLocation>
</comment>
<dbReference type="RefSeq" id="WP_244718601.1">
    <property type="nucleotide sequence ID" value="NZ_CP095072.1"/>
</dbReference>
<keyword evidence="4" id="KW-0143">Chaperone</keyword>
<evidence type="ECO:0000313" key="9">
    <source>
        <dbReference type="Proteomes" id="UP000831782"/>
    </source>
</evidence>
<accession>A0ABY4EV52</accession>
<keyword evidence="9" id="KW-1185">Reference proteome</keyword>
<dbReference type="EMBL" id="CP095072">
    <property type="protein sequence ID" value="UOQ48293.1"/>
    <property type="molecule type" value="Genomic_DNA"/>
</dbReference>
<evidence type="ECO:0000256" key="2">
    <source>
        <dbReference type="ARBA" id="ARBA00022490"/>
    </source>
</evidence>
<evidence type="ECO:0000256" key="6">
    <source>
        <dbReference type="ARBA" id="ARBA00093785"/>
    </source>
</evidence>
<keyword evidence="8" id="KW-0966">Cell projection</keyword>
<comment type="similarity">
    <text evidence="6">Belongs to the bacillales FliT family.</text>
</comment>
<reference evidence="8 9" key="1">
    <citation type="submission" date="2022-04" db="EMBL/GenBank/DDBJ databases">
        <title>Gracilibacillus sp. isolated from saltern.</title>
        <authorList>
            <person name="Won M."/>
            <person name="Lee C.-M."/>
            <person name="Woen H.-Y."/>
            <person name="Kwon S.-W."/>
        </authorList>
    </citation>
    <scope>NUCLEOTIDE SEQUENCE [LARGE SCALE GENOMIC DNA]</scope>
    <source>
        <strain evidence="8 9">SSWR10-1</strain>
    </source>
</reference>
<evidence type="ECO:0000256" key="7">
    <source>
        <dbReference type="ARBA" id="ARBA00093797"/>
    </source>
</evidence>
<evidence type="ECO:0000313" key="8">
    <source>
        <dbReference type="EMBL" id="UOQ48293.1"/>
    </source>
</evidence>
<protein>
    <recommendedName>
        <fullName evidence="7">Flagellar protein FliT</fullName>
    </recommendedName>
</protein>
<dbReference type="Pfam" id="PF05400">
    <property type="entry name" value="FliT"/>
    <property type="match status" value="1"/>
</dbReference>
<name>A0ABY4EV52_9BACI</name>
<evidence type="ECO:0000256" key="1">
    <source>
        <dbReference type="ARBA" id="ARBA00004514"/>
    </source>
</evidence>
<keyword evidence="8" id="KW-0282">Flagellum</keyword>
<proteinExistence type="inferred from homology"/>
<sequence>MNIVKELYRITQDIDQLLNQSIVQSNRADVLTNVQSLLDEREVLMKKLHTPVSNEDKELGQSLLLLDKQIQKRMNELFNKVKLDMKLVKKQKTSNQKYLNPYKNIANFDGTFLDKKK</sequence>
<comment type="function">
    <text evidence="5">May act as an export chaperone for the filament capping protein FliD.</text>
</comment>
<keyword evidence="3" id="KW-1005">Bacterial flagellum biogenesis</keyword>
<evidence type="ECO:0000256" key="5">
    <source>
        <dbReference type="ARBA" id="ARBA00093765"/>
    </source>
</evidence>
<keyword evidence="2" id="KW-0963">Cytoplasm</keyword>
<dbReference type="InterPro" id="IPR008622">
    <property type="entry name" value="FliT"/>
</dbReference>